<reference evidence="2" key="1">
    <citation type="journal article" date="2014" name="Genome Biol. Evol.">
        <title>Gene Loss Rather Than Gene Gain Is Associated with a Host Jump from Monocots to Dicots in the Smut Fungus Melanopsichium pennsylvanicum.</title>
        <authorList>
            <person name="Sharma R."/>
            <person name="Mishra B."/>
            <person name="Runge F."/>
            <person name="Thines M."/>
        </authorList>
    </citation>
    <scope>NUCLEOTIDE SEQUENCE</scope>
    <source>
        <strain evidence="2">4</strain>
    </source>
</reference>
<protein>
    <submittedName>
        <fullName evidence="2">Uncharacterized protein</fullName>
    </submittedName>
</protein>
<feature type="compositionally biased region" description="Low complexity" evidence="1">
    <location>
        <begin position="502"/>
        <end position="513"/>
    </location>
</feature>
<feature type="compositionally biased region" description="Low complexity" evidence="1">
    <location>
        <begin position="313"/>
        <end position="360"/>
    </location>
</feature>
<feature type="compositionally biased region" description="Acidic residues" evidence="1">
    <location>
        <begin position="148"/>
        <end position="160"/>
    </location>
</feature>
<feature type="compositionally biased region" description="Acidic residues" evidence="1">
    <location>
        <begin position="378"/>
        <end position="387"/>
    </location>
</feature>
<accession>A0A077R6R2</accession>
<feature type="region of interest" description="Disordered" evidence="1">
    <location>
        <begin position="502"/>
        <end position="581"/>
    </location>
</feature>
<feature type="region of interest" description="Disordered" evidence="1">
    <location>
        <begin position="457"/>
        <end position="484"/>
    </location>
</feature>
<feature type="region of interest" description="Disordered" evidence="1">
    <location>
        <begin position="119"/>
        <end position="173"/>
    </location>
</feature>
<dbReference type="EMBL" id="HG529625">
    <property type="protein sequence ID" value="CDI54693.1"/>
    <property type="molecule type" value="Genomic_DNA"/>
</dbReference>
<evidence type="ECO:0000313" key="2">
    <source>
        <dbReference type="EMBL" id="CDI54693.1"/>
    </source>
</evidence>
<feature type="region of interest" description="Disordered" evidence="1">
    <location>
        <begin position="694"/>
        <end position="723"/>
    </location>
</feature>
<feature type="region of interest" description="Disordered" evidence="1">
    <location>
        <begin position="612"/>
        <end position="682"/>
    </location>
</feature>
<feature type="compositionally biased region" description="Basic residues" evidence="1">
    <location>
        <begin position="432"/>
        <end position="441"/>
    </location>
</feature>
<dbReference type="AlphaFoldDB" id="A0A077R6R2"/>
<sequence>MSDSSFRGITPVTARSSLPPESVAFLGRSNKIRLRVVSRHPLPEHHFLAPFDYHDAECFQKLQRFAHSHLLARTKVLGHDKILQNTSSEHLVFQMDSFEIPFDDPEILRDGDTIQVHLDQRQVTSTADQGEERSADTEEESNNAVREEQDDMDDGSDEQEYQSTDSLEKDARDAEERNAILEATRVAALLRAGIHTNEDDDADVLPARLVGIDDLPRMPGASSFDLHRAAKSVNAKASDAKPACPTPTMPMMSLRTTGGASAAMAAFEAKRKQLQRSSGNTSTVKSGSASRLPPSAAARMSAVQAATKRSRDLSSSSSSSDSTGPSDSSSDSASDSDLISAPISSSDNGSSSSSDSSSSRSDSDSDSDSDPVSHSDSDSDSSDEDTQTSDSAPSVQHTRSDRRRAAARAEEGESSDASESQFLIPPGQGTNRTKRRNQMRRKKLQLLRDAENFQAFSEAKQRAAQRERGATADDDDSSAQKLAWVEDRKPSYQIRVARSALASASDEISSSDIGNSFPPGGGSLDLVSPVLDVEAPSSTKAKSNNCKKRKRDGDTTNTVEDAATYRRGPTLDGAKPGVAPYDGSVPAGMSIRHVDCQTYYENELVRLEAEAEASHALEDEDDEPTPSRDTGQRCGNRVNGQHGQTRHNYHGEHATKDSDHIDYGSPDAAEQERLDQMVPRKKIKVEEPCDELAAKNWPSSERHSNASTACSERSDGSFKAVSPHHTCLDPEELAEGIRVDVPRSVKEASVHADATWERLFREFKPSTLSGMNHVVALGVDFPHMKPGLRLLWEELVLHPIMRVPAAMYFVGVVRTVGSQEGAKGTVTTVGVDKIGPLLPNDETDWADYEMETVHWKREECPNLWVIE</sequence>
<proteinExistence type="predicted"/>
<feature type="compositionally biased region" description="Polar residues" evidence="1">
    <location>
        <begin position="275"/>
        <end position="285"/>
    </location>
</feature>
<organism evidence="2">
    <name type="scientific">Melanopsichium pennsylvanicum 4</name>
    <dbReference type="NCBI Taxonomy" id="1398559"/>
    <lineage>
        <taxon>Eukaryota</taxon>
        <taxon>Fungi</taxon>
        <taxon>Dikarya</taxon>
        <taxon>Basidiomycota</taxon>
        <taxon>Ustilaginomycotina</taxon>
        <taxon>Ustilaginomycetes</taxon>
        <taxon>Ustilaginales</taxon>
        <taxon>Ustilaginaceae</taxon>
        <taxon>Melanopsichium</taxon>
    </lineage>
</organism>
<evidence type="ECO:0000256" key="1">
    <source>
        <dbReference type="SAM" id="MobiDB-lite"/>
    </source>
</evidence>
<feature type="region of interest" description="Disordered" evidence="1">
    <location>
        <begin position="269"/>
        <end position="441"/>
    </location>
</feature>
<feature type="compositionally biased region" description="Basic and acidic residues" evidence="1">
    <location>
        <begin position="649"/>
        <end position="662"/>
    </location>
</feature>
<feature type="compositionally biased region" description="Low complexity" evidence="1">
    <location>
        <begin position="286"/>
        <end position="306"/>
    </location>
</feature>
<name>A0A077R6R2_9BASI</name>
<feature type="compositionally biased region" description="Basic and acidic residues" evidence="1">
    <location>
        <begin position="459"/>
        <end position="471"/>
    </location>
</feature>